<dbReference type="SUPFAM" id="SSF100879">
    <property type="entry name" value="Lesion bypass DNA polymerase (Y-family), little finger domain"/>
    <property type="match status" value="1"/>
</dbReference>
<keyword evidence="12" id="KW-0539">Nucleus</keyword>
<feature type="domain" description="DNA polymerase Y-family little finger" evidence="13">
    <location>
        <begin position="2"/>
        <end position="78"/>
    </location>
</feature>
<keyword evidence="7" id="KW-0479">Metal-binding</keyword>
<comment type="subcellular location">
    <subcellularLocation>
        <location evidence="1">Nucleus</location>
    </subcellularLocation>
</comment>
<evidence type="ECO:0000259" key="13">
    <source>
        <dbReference type="Pfam" id="PF11799"/>
    </source>
</evidence>
<dbReference type="InterPro" id="IPR017961">
    <property type="entry name" value="DNA_pol_Y-fam_little_finger"/>
</dbReference>
<comment type="similarity">
    <text evidence="2">Belongs to the DNA polymerase type-Y family.</text>
</comment>
<evidence type="ECO:0000313" key="14">
    <source>
        <dbReference type="EMBL" id="PNJ09946.1"/>
    </source>
</evidence>
<feature type="non-terminal residue" evidence="14">
    <location>
        <position position="1"/>
    </location>
</feature>
<evidence type="ECO:0000256" key="2">
    <source>
        <dbReference type="ARBA" id="ARBA00010945"/>
    </source>
</evidence>
<dbReference type="GO" id="GO:0006281">
    <property type="term" value="P:DNA repair"/>
    <property type="evidence" value="ECO:0007669"/>
    <property type="project" value="UniProtKB-KW"/>
</dbReference>
<dbReference type="Gene3D" id="3.30.1490.100">
    <property type="entry name" value="DNA polymerase, Y-family, little finger domain"/>
    <property type="match status" value="1"/>
</dbReference>
<dbReference type="GO" id="GO:0003887">
    <property type="term" value="F:DNA-directed DNA polymerase activity"/>
    <property type="evidence" value="ECO:0007669"/>
    <property type="project" value="TreeGrafter"/>
</dbReference>
<dbReference type="PANTHER" id="PTHR45990:SF1">
    <property type="entry name" value="DNA REPAIR PROTEIN REV1"/>
    <property type="match status" value="1"/>
</dbReference>
<dbReference type="AlphaFoldDB" id="A0A2J8RN52"/>
<evidence type="ECO:0000256" key="7">
    <source>
        <dbReference type="ARBA" id="ARBA00022723"/>
    </source>
</evidence>
<dbReference type="FunFam" id="3.30.1490.100:FF:000001">
    <property type="entry name" value="DNA repair protein REV1"/>
    <property type="match status" value="1"/>
</dbReference>
<evidence type="ECO:0000256" key="12">
    <source>
        <dbReference type="ARBA" id="ARBA00023242"/>
    </source>
</evidence>
<sequence length="97" mass="10684">FLLSLSEEIQRRLEATGMKGKRLTLKIMVRKPGAPVETAKFGGHGICDNIARTVTLDQATDNAKIIGKAMLNMFHTMKLNISDMRGSPISSVKPLSW</sequence>
<evidence type="ECO:0000256" key="3">
    <source>
        <dbReference type="ARBA" id="ARBA00020399"/>
    </source>
</evidence>
<dbReference type="InterPro" id="IPR036775">
    <property type="entry name" value="DNA_pol_Y-fam_lit_finger_sf"/>
</dbReference>
<keyword evidence="6" id="KW-0548">Nucleotidyltransferase</keyword>
<keyword evidence="4" id="KW-0237">DNA synthesis</keyword>
<evidence type="ECO:0000256" key="5">
    <source>
        <dbReference type="ARBA" id="ARBA00022679"/>
    </source>
</evidence>
<keyword evidence="10" id="KW-0238">DNA-binding</keyword>
<keyword evidence="9" id="KW-0460">Magnesium</keyword>
<keyword evidence="11" id="KW-0234">DNA repair</keyword>
<dbReference type="GO" id="GO:0046872">
    <property type="term" value="F:metal ion binding"/>
    <property type="evidence" value="ECO:0007669"/>
    <property type="project" value="UniProtKB-KW"/>
</dbReference>
<keyword evidence="8" id="KW-0227">DNA damage</keyword>
<dbReference type="Pfam" id="PF11799">
    <property type="entry name" value="IMS_C"/>
    <property type="match status" value="1"/>
</dbReference>
<dbReference type="GO" id="GO:0070987">
    <property type="term" value="P:error-free translesion synthesis"/>
    <property type="evidence" value="ECO:0007669"/>
    <property type="project" value="TreeGrafter"/>
</dbReference>
<name>A0A2J8RN52_PONAB</name>
<proteinExistence type="inferred from homology"/>
<evidence type="ECO:0000256" key="1">
    <source>
        <dbReference type="ARBA" id="ARBA00004123"/>
    </source>
</evidence>
<comment type="caution">
    <text evidence="14">The sequence shown here is derived from an EMBL/GenBank/DDBJ whole genome shotgun (WGS) entry which is preliminary data.</text>
</comment>
<evidence type="ECO:0000256" key="6">
    <source>
        <dbReference type="ARBA" id="ARBA00022695"/>
    </source>
</evidence>
<gene>
    <name evidence="14" type="ORF">CR201_G0049700</name>
</gene>
<keyword evidence="5" id="KW-0808">Transferase</keyword>
<dbReference type="GO" id="GO:0017125">
    <property type="term" value="F:deoxycytidyl transferase activity"/>
    <property type="evidence" value="ECO:0007669"/>
    <property type="project" value="TreeGrafter"/>
</dbReference>
<evidence type="ECO:0000256" key="11">
    <source>
        <dbReference type="ARBA" id="ARBA00023204"/>
    </source>
</evidence>
<dbReference type="EMBL" id="NDHI03003667">
    <property type="protein sequence ID" value="PNJ09946.1"/>
    <property type="molecule type" value="Genomic_DNA"/>
</dbReference>
<reference evidence="14" key="1">
    <citation type="submission" date="2017-12" db="EMBL/GenBank/DDBJ databases">
        <title>High-resolution comparative analysis of great ape genomes.</title>
        <authorList>
            <person name="Pollen A."/>
            <person name="Hastie A."/>
            <person name="Hormozdiari F."/>
            <person name="Dougherty M."/>
            <person name="Liu R."/>
            <person name="Chaisson M."/>
            <person name="Hoppe E."/>
            <person name="Hill C."/>
            <person name="Pang A."/>
            <person name="Hillier L."/>
            <person name="Baker C."/>
            <person name="Armstrong J."/>
            <person name="Shendure J."/>
            <person name="Paten B."/>
            <person name="Wilson R."/>
            <person name="Chao H."/>
            <person name="Schneider V."/>
            <person name="Ventura M."/>
            <person name="Kronenberg Z."/>
            <person name="Murali S."/>
            <person name="Gordon D."/>
            <person name="Cantsilieris S."/>
            <person name="Munson K."/>
            <person name="Nelson B."/>
            <person name="Raja A."/>
            <person name="Underwood J."/>
            <person name="Diekhans M."/>
            <person name="Fiddes I."/>
            <person name="Haussler D."/>
            <person name="Eichler E."/>
        </authorList>
    </citation>
    <scope>NUCLEOTIDE SEQUENCE [LARGE SCALE GENOMIC DNA]</scope>
    <source>
        <strain evidence="14">Susie</strain>
    </source>
</reference>
<dbReference type="GO" id="GO:0003684">
    <property type="term" value="F:damaged DNA binding"/>
    <property type="evidence" value="ECO:0007669"/>
    <property type="project" value="InterPro"/>
</dbReference>
<evidence type="ECO:0000256" key="8">
    <source>
        <dbReference type="ARBA" id="ARBA00022763"/>
    </source>
</evidence>
<evidence type="ECO:0000256" key="9">
    <source>
        <dbReference type="ARBA" id="ARBA00022842"/>
    </source>
</evidence>
<protein>
    <recommendedName>
        <fullName evidence="3">DNA repair protein REV1</fullName>
    </recommendedName>
</protein>
<dbReference type="GO" id="GO:0042276">
    <property type="term" value="P:error-prone translesion synthesis"/>
    <property type="evidence" value="ECO:0007669"/>
    <property type="project" value="TreeGrafter"/>
</dbReference>
<accession>A0A2J8RN52</accession>
<dbReference type="GO" id="GO:0005634">
    <property type="term" value="C:nucleus"/>
    <property type="evidence" value="ECO:0007669"/>
    <property type="project" value="UniProtKB-SubCell"/>
</dbReference>
<dbReference type="PANTHER" id="PTHR45990">
    <property type="entry name" value="DNA REPAIR PROTEIN REV1"/>
    <property type="match status" value="1"/>
</dbReference>
<feature type="non-terminal residue" evidence="14">
    <location>
        <position position="97"/>
    </location>
</feature>
<evidence type="ECO:0000256" key="10">
    <source>
        <dbReference type="ARBA" id="ARBA00023125"/>
    </source>
</evidence>
<organism evidence="14">
    <name type="scientific">Pongo abelii</name>
    <name type="common">Sumatran orangutan</name>
    <name type="synonym">Pongo pygmaeus abelii</name>
    <dbReference type="NCBI Taxonomy" id="9601"/>
    <lineage>
        <taxon>Eukaryota</taxon>
        <taxon>Metazoa</taxon>
        <taxon>Chordata</taxon>
        <taxon>Craniata</taxon>
        <taxon>Vertebrata</taxon>
        <taxon>Euteleostomi</taxon>
        <taxon>Mammalia</taxon>
        <taxon>Eutheria</taxon>
        <taxon>Euarchontoglires</taxon>
        <taxon>Primates</taxon>
        <taxon>Haplorrhini</taxon>
        <taxon>Catarrhini</taxon>
        <taxon>Hominidae</taxon>
        <taxon>Pongo</taxon>
    </lineage>
</organism>
<evidence type="ECO:0000256" key="4">
    <source>
        <dbReference type="ARBA" id="ARBA00022634"/>
    </source>
</evidence>